<dbReference type="SUPFAM" id="SSF49373">
    <property type="entry name" value="Invasin/intimin cell-adhesion fragments"/>
    <property type="match status" value="1"/>
</dbReference>
<dbReference type="InterPro" id="IPR008964">
    <property type="entry name" value="Invasin/intimin_cell_adhesion"/>
</dbReference>
<comment type="caution">
    <text evidence="2">The sequence shown here is derived from an EMBL/GenBank/DDBJ whole genome shotgun (WGS) entry which is preliminary data.</text>
</comment>
<evidence type="ECO:0000313" key="2">
    <source>
        <dbReference type="EMBL" id="PMN89691.1"/>
    </source>
</evidence>
<sequence length="420" mass="44008">MVKVVYQGFIVLLCLHLAGCNGDFIWIGSNSDQSTDTAQTAPNSIDIQTDGETGAQILLQLSPGQTLQLKVITSSAPLSKSTLINGVVWTSSDNSVLSVSSTGLVKALSLGSAFITATVGGRSSNAFGLDVVPPYIVSLELTPELNGINPQVGGSNAITSTMEYDASQTFTVTGTYNEGTVSDVSNSVTMNISDSGIATFSGPQMNAMAAGTSEVTASIGSITSNIVTVTTTSLSLCGGAVDDASSNTATGVCLKVIAETVTENLFTGTPSEALMLHLGYTADTTSTNSGKTYESFQSDSSVTGSPENFARFQNTGLNWDDDFDSSTYGKDGAYDRYCSHLASIRFNYRDNWRRTTVNEITSLRTKMGNLTSGYGWAGALRYGSSTETNSGKLFARSLTGTHRTSFSPSVSVYASCISVP</sequence>
<dbReference type="STRING" id="1190603.A1OO_09755"/>
<dbReference type="Pfam" id="PF02368">
    <property type="entry name" value="Big_2"/>
    <property type="match status" value="1"/>
</dbReference>
<dbReference type="AlphaFoldDB" id="A0A2N7L730"/>
<reference evidence="3" key="1">
    <citation type="submission" date="2016-07" db="EMBL/GenBank/DDBJ databases">
        <title>Nontailed viruses are major unrecognized killers of bacteria in the ocean.</title>
        <authorList>
            <person name="Kauffman K."/>
            <person name="Hussain F."/>
            <person name="Yang J."/>
            <person name="Arevalo P."/>
            <person name="Brown J."/>
            <person name="Cutler M."/>
            <person name="Kelly L."/>
            <person name="Polz M.F."/>
        </authorList>
    </citation>
    <scope>NUCLEOTIDE SEQUENCE [LARGE SCALE GENOMIC DNA]</scope>
    <source>
        <strain evidence="3">10N.261.45.A10</strain>
    </source>
</reference>
<proteinExistence type="predicted"/>
<evidence type="ECO:0000259" key="1">
    <source>
        <dbReference type="SMART" id="SM00635"/>
    </source>
</evidence>
<dbReference type="InterPro" id="IPR003343">
    <property type="entry name" value="Big_2"/>
</dbReference>
<dbReference type="SMART" id="SM00635">
    <property type="entry name" value="BID_2"/>
    <property type="match status" value="2"/>
</dbReference>
<dbReference type="Gene3D" id="2.60.40.1080">
    <property type="match status" value="2"/>
</dbReference>
<organism evidence="2 3">
    <name type="scientific">Enterovibrio norvegicus</name>
    <dbReference type="NCBI Taxonomy" id="188144"/>
    <lineage>
        <taxon>Bacteria</taxon>
        <taxon>Pseudomonadati</taxon>
        <taxon>Pseudomonadota</taxon>
        <taxon>Gammaproteobacteria</taxon>
        <taxon>Vibrionales</taxon>
        <taxon>Vibrionaceae</taxon>
        <taxon>Enterovibrio</taxon>
    </lineage>
</organism>
<protein>
    <recommendedName>
        <fullName evidence="1">BIG2 domain-containing protein</fullName>
    </recommendedName>
</protein>
<evidence type="ECO:0000313" key="3">
    <source>
        <dbReference type="Proteomes" id="UP000235387"/>
    </source>
</evidence>
<feature type="domain" description="BIG2" evidence="1">
    <location>
        <begin position="152"/>
        <end position="229"/>
    </location>
</feature>
<dbReference type="EMBL" id="MDAL01000039">
    <property type="protein sequence ID" value="PMN89691.1"/>
    <property type="molecule type" value="Genomic_DNA"/>
</dbReference>
<name>A0A2N7L730_9GAMM</name>
<feature type="domain" description="BIG2" evidence="1">
    <location>
        <begin position="51"/>
        <end position="129"/>
    </location>
</feature>
<gene>
    <name evidence="2" type="ORF">BCT23_22460</name>
</gene>
<dbReference type="Proteomes" id="UP000235387">
    <property type="component" value="Unassembled WGS sequence"/>
</dbReference>
<accession>A0A2N7L730</accession>